<feature type="region of interest" description="Disordered" evidence="11">
    <location>
        <begin position="535"/>
        <end position="554"/>
    </location>
</feature>
<dbReference type="AlphaFoldDB" id="M3CZY4"/>
<dbReference type="GO" id="GO:0005634">
    <property type="term" value="C:nucleus"/>
    <property type="evidence" value="ECO:0007669"/>
    <property type="project" value="UniProtKB-SubCell"/>
</dbReference>
<dbReference type="GeneID" id="27903805"/>
<dbReference type="RefSeq" id="XP_016758320.1">
    <property type="nucleotide sequence ID" value="XM_016906668.1"/>
</dbReference>
<dbReference type="OrthoDB" id="654211at2759"/>
<evidence type="ECO:0000256" key="1">
    <source>
        <dbReference type="ARBA" id="ARBA00004123"/>
    </source>
</evidence>
<dbReference type="STRING" id="692275.M3CZY4"/>
<dbReference type="Proteomes" id="UP000016931">
    <property type="component" value="Unassembled WGS sequence"/>
</dbReference>
<dbReference type="SMART" id="SM00355">
    <property type="entry name" value="ZnF_C2H2"/>
    <property type="match status" value="2"/>
</dbReference>
<evidence type="ECO:0000313" key="13">
    <source>
        <dbReference type="EMBL" id="EMF10199.1"/>
    </source>
</evidence>
<dbReference type="SUPFAM" id="SSF57667">
    <property type="entry name" value="beta-beta-alpha zinc fingers"/>
    <property type="match status" value="1"/>
</dbReference>
<feature type="domain" description="C2H2-type" evidence="12">
    <location>
        <begin position="470"/>
        <end position="498"/>
    </location>
</feature>
<evidence type="ECO:0000256" key="11">
    <source>
        <dbReference type="SAM" id="MobiDB-lite"/>
    </source>
</evidence>
<evidence type="ECO:0000256" key="2">
    <source>
        <dbReference type="ARBA" id="ARBA00022723"/>
    </source>
</evidence>
<keyword evidence="6" id="KW-0805">Transcription regulation</keyword>
<dbReference type="PANTHER" id="PTHR19818:SF139">
    <property type="entry name" value="PAIR-RULE PROTEIN ODD-PAIRED"/>
    <property type="match status" value="1"/>
</dbReference>
<keyword evidence="4 10" id="KW-0863">Zinc-finger</keyword>
<keyword evidence="2" id="KW-0479">Metal-binding</keyword>
<organism evidence="13 14">
    <name type="scientific">Sphaerulina musiva (strain SO2202)</name>
    <name type="common">Poplar stem canker fungus</name>
    <name type="synonym">Septoria musiva</name>
    <dbReference type="NCBI Taxonomy" id="692275"/>
    <lineage>
        <taxon>Eukaryota</taxon>
        <taxon>Fungi</taxon>
        <taxon>Dikarya</taxon>
        <taxon>Ascomycota</taxon>
        <taxon>Pezizomycotina</taxon>
        <taxon>Dothideomycetes</taxon>
        <taxon>Dothideomycetidae</taxon>
        <taxon>Mycosphaerellales</taxon>
        <taxon>Mycosphaerellaceae</taxon>
        <taxon>Sphaerulina</taxon>
    </lineage>
</organism>
<dbReference type="eggNOG" id="KOG1721">
    <property type="taxonomic scope" value="Eukaryota"/>
</dbReference>
<feature type="compositionally biased region" description="Acidic residues" evidence="11">
    <location>
        <begin position="364"/>
        <end position="375"/>
    </location>
</feature>
<evidence type="ECO:0000259" key="12">
    <source>
        <dbReference type="PROSITE" id="PS50157"/>
    </source>
</evidence>
<evidence type="ECO:0000256" key="7">
    <source>
        <dbReference type="ARBA" id="ARBA00023125"/>
    </source>
</evidence>
<dbReference type="PROSITE" id="PS00028">
    <property type="entry name" value="ZINC_FINGER_C2H2_1"/>
    <property type="match status" value="2"/>
</dbReference>
<dbReference type="PROSITE" id="PS50157">
    <property type="entry name" value="ZINC_FINGER_C2H2_2"/>
    <property type="match status" value="2"/>
</dbReference>
<dbReference type="GO" id="GO:0000978">
    <property type="term" value="F:RNA polymerase II cis-regulatory region sequence-specific DNA binding"/>
    <property type="evidence" value="ECO:0007669"/>
    <property type="project" value="TreeGrafter"/>
</dbReference>
<keyword evidence="7" id="KW-0238">DNA-binding</keyword>
<dbReference type="Pfam" id="PF00096">
    <property type="entry name" value="zf-C2H2"/>
    <property type="match status" value="2"/>
</dbReference>
<feature type="compositionally biased region" description="Low complexity" evidence="11">
    <location>
        <begin position="598"/>
        <end position="609"/>
    </location>
</feature>
<accession>M3CZY4</accession>
<evidence type="ECO:0000256" key="6">
    <source>
        <dbReference type="ARBA" id="ARBA00023015"/>
    </source>
</evidence>
<dbReference type="HOGENOM" id="CLU_030977_1_0_1"/>
<dbReference type="FunFam" id="3.30.160.60:FF:000141">
    <property type="entry name" value="C2H2 zinc finger protein"/>
    <property type="match status" value="1"/>
</dbReference>
<feature type="compositionally biased region" description="Low complexity" evidence="11">
    <location>
        <begin position="414"/>
        <end position="429"/>
    </location>
</feature>
<dbReference type="InterPro" id="IPR013087">
    <property type="entry name" value="Znf_C2H2_type"/>
</dbReference>
<dbReference type="InterPro" id="IPR050329">
    <property type="entry name" value="GLI_C2H2-zinc-finger"/>
</dbReference>
<feature type="region of interest" description="Disordered" evidence="11">
    <location>
        <begin position="364"/>
        <end position="466"/>
    </location>
</feature>
<feature type="region of interest" description="Disordered" evidence="11">
    <location>
        <begin position="596"/>
        <end position="630"/>
    </location>
</feature>
<protein>
    <recommendedName>
        <fullName evidence="12">C2H2-type domain-containing protein</fullName>
    </recommendedName>
</protein>
<dbReference type="GO" id="GO:0045944">
    <property type="term" value="P:positive regulation of transcription by RNA polymerase II"/>
    <property type="evidence" value="ECO:0007669"/>
    <property type="project" value="UniProtKB-ARBA"/>
</dbReference>
<comment type="subcellular location">
    <subcellularLocation>
        <location evidence="1">Nucleus</location>
    </subcellularLocation>
</comment>
<proteinExistence type="predicted"/>
<keyword evidence="14" id="KW-1185">Reference proteome</keyword>
<dbReference type="EMBL" id="KB456268">
    <property type="protein sequence ID" value="EMF10199.1"/>
    <property type="molecule type" value="Genomic_DNA"/>
</dbReference>
<keyword evidence="3" id="KW-0677">Repeat</keyword>
<dbReference type="InterPro" id="IPR036236">
    <property type="entry name" value="Znf_C2H2_sf"/>
</dbReference>
<dbReference type="FunFam" id="3.30.160.60:FF:000027">
    <property type="entry name" value="zinc finger protein 3 homolog"/>
    <property type="match status" value="1"/>
</dbReference>
<dbReference type="OMA" id="PFFYYNP"/>
<evidence type="ECO:0000256" key="10">
    <source>
        <dbReference type="PROSITE-ProRule" id="PRU00042"/>
    </source>
</evidence>
<feature type="compositionally biased region" description="Polar residues" evidence="11">
    <location>
        <begin position="430"/>
        <end position="453"/>
    </location>
</feature>
<evidence type="ECO:0000256" key="4">
    <source>
        <dbReference type="ARBA" id="ARBA00022771"/>
    </source>
</evidence>
<dbReference type="PANTHER" id="PTHR19818">
    <property type="entry name" value="ZINC FINGER PROTEIN ZIC AND GLI"/>
    <property type="match status" value="1"/>
</dbReference>
<keyword evidence="5" id="KW-0862">Zinc</keyword>
<evidence type="ECO:0000256" key="5">
    <source>
        <dbReference type="ARBA" id="ARBA00022833"/>
    </source>
</evidence>
<evidence type="ECO:0000313" key="14">
    <source>
        <dbReference type="Proteomes" id="UP000016931"/>
    </source>
</evidence>
<dbReference type="GO" id="GO:0000981">
    <property type="term" value="F:DNA-binding transcription factor activity, RNA polymerase II-specific"/>
    <property type="evidence" value="ECO:0007669"/>
    <property type="project" value="TreeGrafter"/>
</dbReference>
<gene>
    <name evidence="13" type="ORF">SEPMUDRAFT_151201</name>
</gene>
<feature type="compositionally biased region" description="Basic and acidic residues" evidence="11">
    <location>
        <begin position="614"/>
        <end position="630"/>
    </location>
</feature>
<evidence type="ECO:0000256" key="3">
    <source>
        <dbReference type="ARBA" id="ARBA00022737"/>
    </source>
</evidence>
<feature type="domain" description="C2H2-type" evidence="12">
    <location>
        <begin position="499"/>
        <end position="521"/>
    </location>
</feature>
<dbReference type="GO" id="GO:0008270">
    <property type="term" value="F:zinc ion binding"/>
    <property type="evidence" value="ECO:0007669"/>
    <property type="project" value="UniProtKB-KW"/>
</dbReference>
<dbReference type="Gene3D" id="3.30.160.60">
    <property type="entry name" value="Classic Zinc Finger"/>
    <property type="match status" value="2"/>
</dbReference>
<feature type="region of interest" description="Disordered" evidence="11">
    <location>
        <begin position="128"/>
        <end position="149"/>
    </location>
</feature>
<name>M3CZY4_SPHMS</name>
<feature type="compositionally biased region" description="Low complexity" evidence="11">
    <location>
        <begin position="129"/>
        <end position="147"/>
    </location>
</feature>
<reference evidence="13 14" key="1">
    <citation type="journal article" date="2012" name="PLoS Pathog.">
        <title>Diverse lifestyles and strategies of plant pathogenesis encoded in the genomes of eighteen Dothideomycetes fungi.</title>
        <authorList>
            <person name="Ohm R.A."/>
            <person name="Feau N."/>
            <person name="Henrissat B."/>
            <person name="Schoch C.L."/>
            <person name="Horwitz B.A."/>
            <person name="Barry K.W."/>
            <person name="Condon B.J."/>
            <person name="Copeland A.C."/>
            <person name="Dhillon B."/>
            <person name="Glaser F."/>
            <person name="Hesse C.N."/>
            <person name="Kosti I."/>
            <person name="LaButti K."/>
            <person name="Lindquist E.A."/>
            <person name="Lucas S."/>
            <person name="Salamov A.A."/>
            <person name="Bradshaw R.E."/>
            <person name="Ciuffetti L."/>
            <person name="Hamelin R.C."/>
            <person name="Kema G.H.J."/>
            <person name="Lawrence C."/>
            <person name="Scott J.A."/>
            <person name="Spatafora J.W."/>
            <person name="Turgeon B.G."/>
            <person name="de Wit P.J.G.M."/>
            <person name="Zhong S."/>
            <person name="Goodwin S.B."/>
            <person name="Grigoriev I.V."/>
        </authorList>
    </citation>
    <scope>NUCLEOTIDE SEQUENCE [LARGE SCALE GENOMIC DNA]</scope>
    <source>
        <strain evidence="13 14">SO2202</strain>
    </source>
</reference>
<evidence type="ECO:0000256" key="8">
    <source>
        <dbReference type="ARBA" id="ARBA00023163"/>
    </source>
</evidence>
<evidence type="ECO:0000256" key="9">
    <source>
        <dbReference type="ARBA" id="ARBA00023242"/>
    </source>
</evidence>
<sequence>MEYAAQTTPPMGQSPFFYYQPEPSPDTKQHGHFAPHPHYHPGLPMAIVPSSPGQVMYFHQPPMQHQYRPQSAGSYSHYQQHAQAYGPPPMLTPDASPRQHQRLGYFMPQQEAQGLIVNTECHNYHPATPTHSATSGSFSSASTPPSTCGLQPTPVDGQGVFFAKPPMSAYPAIKQGCEEEVHLEVLAGGDWSTRPGSPPMTPVFLHNSISAESSQAAAAAYEMASGATLLQHSPCTSPASPMSRSAATEQEVCDPRDLMSSTSGVDFHAMPALCNGDETGEFKVTTTTTTTAFKSDISPPQVHIAEAAEPRFYAGLPTFEPIFELDVEDEFGGMVSYSASHDVQYNGAKRQRLSVASGVDDDGFFSEESYSDDELAPGAYSPPVSDYPIPEDSAAAHSKPKRKTSRKETVLQHAAAQSTAQEASSAPTSNAPSQASSENNETAASTPAQSGSVSRRGRKQSLTDDPSKTFVCTLCSRRFRRQEHLKRHYRSLHTHEKPFECSDCGKKFSRSDNLSQHQRTHGAGTMVMGVLSQPGEQHMHHQPIESVNGGDAGSVIRPKQEQQQQYTPQPLQYAQHHRLSPDTGELGAMLFDVTAQVSGSSSSSSSMGYSEDEFTAHGDQKPARKRKRDA</sequence>
<keyword evidence="8" id="KW-0804">Transcription</keyword>
<keyword evidence="9" id="KW-0539">Nucleus</keyword>